<proteinExistence type="predicted"/>
<dbReference type="EMBL" id="AVOT02000699">
    <property type="protein sequence ID" value="MBW0464105.1"/>
    <property type="molecule type" value="Genomic_DNA"/>
</dbReference>
<sequence length="335" mass="37334">MNPISRPTTTNLGPREWHERLGHACDKTVLSFLKQHVPSFDRKNWRPFYCETCAAAKSTHRLAKARTNVPKKGPLDLLVSDIMGPFATDPQGHTGCNQAAASKAAIDPESTPDGQRARVYIIIFQPCPWQNWGRHGAVHDVGEWNAQTFLVFCLRLGMLHTQSTLYPFGAEAIAHIASVQQAHKVAPRGIACRLLKPLMPGGWLLWEPMGDKIIQSASVIFPRFQSSATYNSGGSKGLLSHIVNRATLGSVPTEQYFWDENVAIDTLPLTKDLIILEHLGQALSGAFRQQWRAACKRELDQMLALDVWEEVIKTTDMKTLGHHWVFDIKRGIEGG</sequence>
<evidence type="ECO:0000313" key="2">
    <source>
        <dbReference type="Proteomes" id="UP000765509"/>
    </source>
</evidence>
<accession>A0A9Q3BF57</accession>
<reference evidence="1" key="1">
    <citation type="submission" date="2021-03" db="EMBL/GenBank/DDBJ databases">
        <title>Draft genome sequence of rust myrtle Austropuccinia psidii MF-1, a brazilian biotype.</title>
        <authorList>
            <person name="Quecine M.C."/>
            <person name="Pachon D.M.R."/>
            <person name="Bonatelli M.L."/>
            <person name="Correr F.H."/>
            <person name="Franceschini L.M."/>
            <person name="Leite T.F."/>
            <person name="Margarido G.R.A."/>
            <person name="Almeida C.A."/>
            <person name="Ferrarezi J.A."/>
            <person name="Labate C.A."/>
        </authorList>
    </citation>
    <scope>NUCLEOTIDE SEQUENCE</scope>
    <source>
        <strain evidence="1">MF-1</strain>
    </source>
</reference>
<name>A0A9Q3BF57_9BASI</name>
<comment type="caution">
    <text evidence="1">The sequence shown here is derived from an EMBL/GenBank/DDBJ whole genome shotgun (WGS) entry which is preliminary data.</text>
</comment>
<protein>
    <recommendedName>
        <fullName evidence="3">GAG-pre-integrase domain-containing protein</fullName>
    </recommendedName>
</protein>
<dbReference type="AlphaFoldDB" id="A0A9Q3BF57"/>
<evidence type="ECO:0000313" key="1">
    <source>
        <dbReference type="EMBL" id="MBW0464105.1"/>
    </source>
</evidence>
<evidence type="ECO:0008006" key="3">
    <source>
        <dbReference type="Google" id="ProtNLM"/>
    </source>
</evidence>
<keyword evidence="2" id="KW-1185">Reference proteome</keyword>
<organism evidence="1 2">
    <name type="scientific">Austropuccinia psidii MF-1</name>
    <dbReference type="NCBI Taxonomy" id="1389203"/>
    <lineage>
        <taxon>Eukaryota</taxon>
        <taxon>Fungi</taxon>
        <taxon>Dikarya</taxon>
        <taxon>Basidiomycota</taxon>
        <taxon>Pucciniomycotina</taxon>
        <taxon>Pucciniomycetes</taxon>
        <taxon>Pucciniales</taxon>
        <taxon>Sphaerophragmiaceae</taxon>
        <taxon>Austropuccinia</taxon>
    </lineage>
</organism>
<gene>
    <name evidence="1" type="ORF">O181_003820</name>
</gene>
<dbReference type="Proteomes" id="UP000765509">
    <property type="component" value="Unassembled WGS sequence"/>
</dbReference>